<comment type="caution">
    <text evidence="7">The sequence shown here is derived from an EMBL/GenBank/DDBJ whole genome shotgun (WGS) entry which is preliminary data.</text>
</comment>
<dbReference type="GO" id="GO:0016567">
    <property type="term" value="P:protein ubiquitination"/>
    <property type="evidence" value="ECO:0007669"/>
    <property type="project" value="TreeGrafter"/>
</dbReference>
<evidence type="ECO:0000256" key="4">
    <source>
        <dbReference type="PROSITE-ProRule" id="PRU00175"/>
    </source>
</evidence>
<dbReference type="EMBL" id="JAAMPC010000005">
    <property type="protein sequence ID" value="KAG2311247.1"/>
    <property type="molecule type" value="Genomic_DNA"/>
</dbReference>
<accession>A0A8X8AUX0</accession>
<organism evidence="7 8">
    <name type="scientific">Brassica carinata</name>
    <name type="common">Ethiopian mustard</name>
    <name type="synonym">Abyssinian cabbage</name>
    <dbReference type="NCBI Taxonomy" id="52824"/>
    <lineage>
        <taxon>Eukaryota</taxon>
        <taxon>Viridiplantae</taxon>
        <taxon>Streptophyta</taxon>
        <taxon>Embryophyta</taxon>
        <taxon>Tracheophyta</taxon>
        <taxon>Spermatophyta</taxon>
        <taxon>Magnoliopsida</taxon>
        <taxon>eudicotyledons</taxon>
        <taxon>Gunneridae</taxon>
        <taxon>Pentapetalae</taxon>
        <taxon>rosids</taxon>
        <taxon>malvids</taxon>
        <taxon>Brassicales</taxon>
        <taxon>Brassicaceae</taxon>
        <taxon>Brassiceae</taxon>
        <taxon>Brassica</taxon>
    </lineage>
</organism>
<keyword evidence="1" id="KW-0479">Metal-binding</keyword>
<dbReference type="Gene3D" id="3.30.40.10">
    <property type="entry name" value="Zinc/RING finger domain, C3HC4 (zinc finger)"/>
    <property type="match status" value="1"/>
</dbReference>
<keyword evidence="2 4" id="KW-0863">Zinc-finger</keyword>
<feature type="transmembrane region" description="Helical" evidence="5">
    <location>
        <begin position="15"/>
        <end position="34"/>
    </location>
</feature>
<evidence type="ECO:0000256" key="5">
    <source>
        <dbReference type="SAM" id="Phobius"/>
    </source>
</evidence>
<dbReference type="SUPFAM" id="SSF57850">
    <property type="entry name" value="RING/U-box"/>
    <property type="match status" value="1"/>
</dbReference>
<proteinExistence type="predicted"/>
<dbReference type="AlphaFoldDB" id="A0A8X8AUX0"/>
<protein>
    <recommendedName>
        <fullName evidence="6">RING-type domain-containing protein</fullName>
    </recommendedName>
</protein>
<feature type="domain" description="RING-type" evidence="6">
    <location>
        <begin position="79"/>
        <end position="135"/>
    </location>
</feature>
<name>A0A8X8AUX0_BRACI</name>
<keyword evidence="5" id="KW-0812">Transmembrane</keyword>
<evidence type="ECO:0000256" key="1">
    <source>
        <dbReference type="ARBA" id="ARBA00022723"/>
    </source>
</evidence>
<dbReference type="SMART" id="SM00184">
    <property type="entry name" value="RING"/>
    <property type="match status" value="1"/>
</dbReference>
<sequence>MSFFIQDSGLIVTQLLYQMAVFITLLRWIFAWILRYRSKSRSSSSAPSVSSQAIKESLSVTTFRDDAAERSPELISDACAVCLGDLEDGDEVRELRNCSHVFHRECIDRWLDYECCGGDGNEGEEDNHRTCPLCRTPLFAADTKSSFGGWPSKNEPSWAVERLLYLFGDDLLG</sequence>
<keyword evidence="8" id="KW-1185">Reference proteome</keyword>
<evidence type="ECO:0000259" key="6">
    <source>
        <dbReference type="PROSITE" id="PS50089"/>
    </source>
</evidence>
<dbReference type="Pfam" id="PF17123">
    <property type="entry name" value="zf-RING_11"/>
    <property type="match status" value="1"/>
</dbReference>
<keyword evidence="5" id="KW-1133">Transmembrane helix</keyword>
<evidence type="ECO:0000313" key="8">
    <source>
        <dbReference type="Proteomes" id="UP000886595"/>
    </source>
</evidence>
<dbReference type="OrthoDB" id="8062037at2759"/>
<dbReference type="PANTHER" id="PTHR45969">
    <property type="entry name" value="RING ZINC FINGER PROTEIN-RELATED"/>
    <property type="match status" value="1"/>
</dbReference>
<dbReference type="InterPro" id="IPR013083">
    <property type="entry name" value="Znf_RING/FYVE/PHD"/>
</dbReference>
<dbReference type="PANTHER" id="PTHR45969:SF11">
    <property type="entry name" value="RING_U-BOX SUPERFAMILY PROTEIN"/>
    <property type="match status" value="1"/>
</dbReference>
<keyword evidence="3" id="KW-0862">Zinc</keyword>
<dbReference type="Proteomes" id="UP000886595">
    <property type="component" value="Unassembled WGS sequence"/>
</dbReference>
<dbReference type="GO" id="GO:0008270">
    <property type="term" value="F:zinc ion binding"/>
    <property type="evidence" value="ECO:0007669"/>
    <property type="project" value="UniProtKB-KW"/>
</dbReference>
<dbReference type="InterPro" id="IPR001841">
    <property type="entry name" value="Znf_RING"/>
</dbReference>
<gene>
    <name evidence="7" type="ORF">Bca52824_022804</name>
</gene>
<evidence type="ECO:0000256" key="2">
    <source>
        <dbReference type="ARBA" id="ARBA00022771"/>
    </source>
</evidence>
<keyword evidence="5" id="KW-0472">Membrane</keyword>
<evidence type="ECO:0000256" key="3">
    <source>
        <dbReference type="ARBA" id="ARBA00022833"/>
    </source>
</evidence>
<dbReference type="GO" id="GO:0061630">
    <property type="term" value="F:ubiquitin protein ligase activity"/>
    <property type="evidence" value="ECO:0007669"/>
    <property type="project" value="TreeGrafter"/>
</dbReference>
<reference evidence="7 8" key="1">
    <citation type="submission" date="2020-02" db="EMBL/GenBank/DDBJ databases">
        <authorList>
            <person name="Ma Q."/>
            <person name="Huang Y."/>
            <person name="Song X."/>
            <person name="Pei D."/>
        </authorList>
    </citation>
    <scope>NUCLEOTIDE SEQUENCE [LARGE SCALE GENOMIC DNA]</scope>
    <source>
        <strain evidence="7">Sxm20200214</strain>
        <tissue evidence="7">Leaf</tissue>
    </source>
</reference>
<dbReference type="PROSITE" id="PS50089">
    <property type="entry name" value="ZF_RING_2"/>
    <property type="match status" value="1"/>
</dbReference>
<evidence type="ECO:0000313" key="7">
    <source>
        <dbReference type="EMBL" id="KAG2311247.1"/>
    </source>
</evidence>